<evidence type="ECO:0000313" key="2">
    <source>
        <dbReference type="Proteomes" id="UP001059349"/>
    </source>
</evidence>
<accession>A0A9Q9BZ46</accession>
<organism evidence="1 2">
    <name type="scientific">Metamycoplasma hyosynoviae</name>
    <dbReference type="NCBI Taxonomy" id="29559"/>
    <lineage>
        <taxon>Bacteria</taxon>
        <taxon>Bacillati</taxon>
        <taxon>Mycoplasmatota</taxon>
        <taxon>Mycoplasmoidales</taxon>
        <taxon>Metamycoplasmataceae</taxon>
        <taxon>Metamycoplasma</taxon>
    </lineage>
</organism>
<dbReference type="EMBL" id="CP101127">
    <property type="protein sequence ID" value="UTO26106.1"/>
    <property type="molecule type" value="Genomic_DNA"/>
</dbReference>
<protein>
    <submittedName>
        <fullName evidence="1">Uncharacterized protein</fullName>
    </submittedName>
</protein>
<reference evidence="1" key="1">
    <citation type="submission" date="2022-07" db="EMBL/GenBank/DDBJ databases">
        <title>Complete genome of Mycoplasma hyosynoviae B1.</title>
        <authorList>
            <person name="Spergser J."/>
        </authorList>
    </citation>
    <scope>NUCLEOTIDE SEQUENCE</scope>
    <source>
        <strain evidence="1">B1</strain>
    </source>
</reference>
<name>A0A9Q9BZ46_9BACT</name>
<dbReference type="Proteomes" id="UP001059349">
    <property type="component" value="Chromosome"/>
</dbReference>
<gene>
    <name evidence="1" type="ORF">NMG93_00860</name>
</gene>
<evidence type="ECO:0000313" key="1">
    <source>
        <dbReference type="EMBL" id="UTO26106.1"/>
    </source>
</evidence>
<dbReference type="AlphaFoldDB" id="A0A9Q9BZ46"/>
<proteinExistence type="predicted"/>
<sequence length="125" mass="15087">MLINSIRKLNTNQENKDEAEKYFENQIIDTTTWNMLYGVFKNELSKFIKKAYYNDKNNQISSKFDDLKIYYKNELNNYWSNSMNNLDLINIFNILMFEKINTKKSYITIIILHFTTMMIKVNLLI</sequence>
<dbReference type="RefSeq" id="WP_254735423.1">
    <property type="nucleotide sequence ID" value="NZ_CP101127.1"/>
</dbReference>
<dbReference type="GeneID" id="75105019"/>